<keyword evidence="3" id="KW-1185">Reference proteome</keyword>
<protein>
    <submittedName>
        <fullName evidence="2">Uncharacterized protein</fullName>
    </submittedName>
</protein>
<organism evidence="2 3">
    <name type="scientific">Ostreobium quekettii</name>
    <dbReference type="NCBI Taxonomy" id="121088"/>
    <lineage>
        <taxon>Eukaryota</taxon>
        <taxon>Viridiplantae</taxon>
        <taxon>Chlorophyta</taxon>
        <taxon>core chlorophytes</taxon>
        <taxon>Ulvophyceae</taxon>
        <taxon>TCBD clade</taxon>
        <taxon>Bryopsidales</taxon>
        <taxon>Ostreobineae</taxon>
        <taxon>Ostreobiaceae</taxon>
        <taxon>Ostreobium</taxon>
    </lineage>
</organism>
<evidence type="ECO:0000313" key="2">
    <source>
        <dbReference type="EMBL" id="CAD7698823.1"/>
    </source>
</evidence>
<evidence type="ECO:0000313" key="3">
    <source>
        <dbReference type="Proteomes" id="UP000708148"/>
    </source>
</evidence>
<accession>A0A8S1IVH7</accession>
<gene>
    <name evidence="2" type="ORF">OSTQU699_LOCUS4182</name>
</gene>
<reference evidence="2" key="1">
    <citation type="submission" date="2020-12" db="EMBL/GenBank/DDBJ databases">
        <authorList>
            <person name="Iha C."/>
        </authorList>
    </citation>
    <scope>NUCLEOTIDE SEQUENCE</scope>
</reference>
<evidence type="ECO:0000256" key="1">
    <source>
        <dbReference type="SAM" id="MobiDB-lite"/>
    </source>
</evidence>
<dbReference type="AlphaFoldDB" id="A0A8S1IVH7"/>
<proteinExistence type="predicted"/>
<feature type="region of interest" description="Disordered" evidence="1">
    <location>
        <begin position="1"/>
        <end position="41"/>
    </location>
</feature>
<dbReference type="OrthoDB" id="574181at2759"/>
<name>A0A8S1IVH7_9CHLO</name>
<sequence length="197" mass="21724">MAPASQQNPNRRRPGQKRTAPSGPAATKSPQQPAPSDADSFSQLKGKVVWAPAGHFGIEVPGMFYRVRVTRRDTRRRNAVVIRFFEDDGSQYWLPMDQVLRWLKEPNNPDGRCTHRETDNFAAQTLVDLKSGWLGGRADTTEIDETDVSVSNVLLEMSAMDNCEASTIKAGGPASQTSGSPASVGTEVHVREHHKKR</sequence>
<dbReference type="EMBL" id="CAJHUC010000889">
    <property type="protein sequence ID" value="CAD7698823.1"/>
    <property type="molecule type" value="Genomic_DNA"/>
</dbReference>
<dbReference type="Proteomes" id="UP000708148">
    <property type="component" value="Unassembled WGS sequence"/>
</dbReference>
<comment type="caution">
    <text evidence="2">The sequence shown here is derived from an EMBL/GenBank/DDBJ whole genome shotgun (WGS) entry which is preliminary data.</text>
</comment>
<feature type="region of interest" description="Disordered" evidence="1">
    <location>
        <begin position="167"/>
        <end position="197"/>
    </location>
</feature>
<feature type="compositionally biased region" description="Polar residues" evidence="1">
    <location>
        <begin position="174"/>
        <end position="183"/>
    </location>
</feature>